<evidence type="ECO:0000256" key="5">
    <source>
        <dbReference type="SAM" id="Phobius"/>
    </source>
</evidence>
<evidence type="ECO:0000256" key="4">
    <source>
        <dbReference type="ARBA" id="ARBA00022807"/>
    </source>
</evidence>
<dbReference type="InterPro" id="IPR038765">
    <property type="entry name" value="Papain-like_cys_pep_sf"/>
</dbReference>
<comment type="similarity">
    <text evidence="1">Belongs to the peptidase C40 family.</text>
</comment>
<keyword evidence="4" id="KW-0788">Thiol protease</keyword>
<dbReference type="InterPro" id="IPR051202">
    <property type="entry name" value="Peptidase_C40"/>
</dbReference>
<dbReference type="EMBL" id="JALIRP010000001">
    <property type="protein sequence ID" value="MCJ8010148.1"/>
    <property type="molecule type" value="Genomic_DNA"/>
</dbReference>
<feature type="transmembrane region" description="Helical" evidence="5">
    <location>
        <begin position="186"/>
        <end position="203"/>
    </location>
</feature>
<proteinExistence type="inferred from homology"/>
<dbReference type="Proteomes" id="UP001139347">
    <property type="component" value="Unassembled WGS sequence"/>
</dbReference>
<sequence>MIKVYIATRLKTRQYKLKRNPPMNIIVRDHIKSNQKLKRKIKKLPLQITHSLGRSIDPYQDEEVHETVQSFLQTKDGALKGIRSYKKISKVIAKRKNKGVNAKVVRRSWQSKNMKSATITRKMNTSSNAIQLRTMNSKYVRKDNAVSKVINKGAKKALVSSTNYLKMTSKRLAKKVVIMVKTNPKFWLIGVGIAGAFLFMMLITNSLGSSTSAAGSMFMVDDNVAVNYKTKVDELNTSFQQRIDNYRKSGYDDVRIDYMNEEGTLLVSWAEILSIVAVKYEQDLEFSIEQQNYMTELFNYFNEIKTSEETYTEQICSTNKEGKTKCHGETRTRLIVKVYTYDMEQVFDKIGFNEEQREWARRLVSEGTIQDQFPNLAGGYTGGSSSLTPEELQALLQNLGGDIEKARLAVIETALTLEGKVGYFWGGKSPPGWNSNWGMMFLVTAPGSDKTGTNQPYGLDCSGFIDWVFKTAGLGNVFSAGGTSYQWTRTSQISKDEMKPGDLIFKDMPGQGGINHIGIFIGKDQNNNNLYIHCQSGTGVVINSYKGFKYPRRPLLFQ</sequence>
<feature type="domain" description="NlpC/P60" evidence="6">
    <location>
        <begin position="404"/>
        <end position="558"/>
    </location>
</feature>
<gene>
    <name evidence="7" type="ORF">MUG84_00135</name>
</gene>
<dbReference type="GO" id="GO:0006508">
    <property type="term" value="P:proteolysis"/>
    <property type="evidence" value="ECO:0007669"/>
    <property type="project" value="UniProtKB-KW"/>
</dbReference>
<keyword evidence="5" id="KW-0472">Membrane</keyword>
<comment type="caution">
    <text evidence="7">The sequence shown here is derived from an EMBL/GenBank/DDBJ whole genome shotgun (WGS) entry which is preliminary data.</text>
</comment>
<evidence type="ECO:0000256" key="1">
    <source>
        <dbReference type="ARBA" id="ARBA00007074"/>
    </source>
</evidence>
<evidence type="ECO:0000259" key="6">
    <source>
        <dbReference type="PROSITE" id="PS51935"/>
    </source>
</evidence>
<dbReference type="AlphaFoldDB" id="A0A9X1WJI6"/>
<dbReference type="SUPFAM" id="SSF54001">
    <property type="entry name" value="Cysteine proteinases"/>
    <property type="match status" value="1"/>
</dbReference>
<keyword evidence="5" id="KW-1133">Transmembrane helix</keyword>
<keyword evidence="5" id="KW-0812">Transmembrane</keyword>
<evidence type="ECO:0000313" key="8">
    <source>
        <dbReference type="Proteomes" id="UP001139347"/>
    </source>
</evidence>
<evidence type="ECO:0000256" key="3">
    <source>
        <dbReference type="ARBA" id="ARBA00022801"/>
    </source>
</evidence>
<accession>A0A9X1WJI6</accession>
<dbReference type="GO" id="GO:0008234">
    <property type="term" value="F:cysteine-type peptidase activity"/>
    <property type="evidence" value="ECO:0007669"/>
    <property type="project" value="UniProtKB-KW"/>
</dbReference>
<keyword evidence="2" id="KW-0645">Protease</keyword>
<protein>
    <submittedName>
        <fullName evidence="7">C40 family peptidase</fullName>
    </submittedName>
</protein>
<keyword evidence="8" id="KW-1185">Reference proteome</keyword>
<reference evidence="7" key="1">
    <citation type="submission" date="2022-04" db="EMBL/GenBank/DDBJ databases">
        <title>Paenibacillus mangrovi sp. nov., a novel endophytic bacterium isolated from bark of Kandelia candel.</title>
        <authorList>
            <person name="Tuo L."/>
        </authorList>
    </citation>
    <scope>NUCLEOTIDE SEQUENCE</scope>
    <source>
        <strain evidence="7">KQZ6P-2</strain>
    </source>
</reference>
<dbReference type="Gene3D" id="3.90.1720.10">
    <property type="entry name" value="endopeptidase domain like (from Nostoc punctiforme)"/>
    <property type="match status" value="1"/>
</dbReference>
<dbReference type="Pfam" id="PF00877">
    <property type="entry name" value="NLPC_P60"/>
    <property type="match status" value="1"/>
</dbReference>
<evidence type="ECO:0000256" key="2">
    <source>
        <dbReference type="ARBA" id="ARBA00022670"/>
    </source>
</evidence>
<name>A0A9X1WJI6_9BACL</name>
<dbReference type="RefSeq" id="WP_244717318.1">
    <property type="nucleotide sequence ID" value="NZ_JALIRP010000001.1"/>
</dbReference>
<dbReference type="PANTHER" id="PTHR47053">
    <property type="entry name" value="MUREIN DD-ENDOPEPTIDASE MEPH-RELATED"/>
    <property type="match status" value="1"/>
</dbReference>
<keyword evidence="3" id="KW-0378">Hydrolase</keyword>
<organism evidence="7 8">
    <name type="scientific">Paenibacillus mangrovi</name>
    <dbReference type="NCBI Taxonomy" id="2931978"/>
    <lineage>
        <taxon>Bacteria</taxon>
        <taxon>Bacillati</taxon>
        <taxon>Bacillota</taxon>
        <taxon>Bacilli</taxon>
        <taxon>Bacillales</taxon>
        <taxon>Paenibacillaceae</taxon>
        <taxon>Paenibacillus</taxon>
    </lineage>
</organism>
<dbReference type="PROSITE" id="PS51935">
    <property type="entry name" value="NLPC_P60"/>
    <property type="match status" value="1"/>
</dbReference>
<dbReference type="InterPro" id="IPR000064">
    <property type="entry name" value="NLP_P60_dom"/>
</dbReference>
<evidence type="ECO:0000313" key="7">
    <source>
        <dbReference type="EMBL" id="MCJ8010148.1"/>
    </source>
</evidence>
<dbReference type="PANTHER" id="PTHR47053:SF1">
    <property type="entry name" value="MUREIN DD-ENDOPEPTIDASE MEPH-RELATED"/>
    <property type="match status" value="1"/>
</dbReference>